<accession>A0AAD6ZZT5</accession>
<evidence type="ECO:0000313" key="3">
    <source>
        <dbReference type="EMBL" id="KAJ7346740.1"/>
    </source>
</evidence>
<organism evidence="3 4">
    <name type="scientific">Mycena albidolilacea</name>
    <dbReference type="NCBI Taxonomy" id="1033008"/>
    <lineage>
        <taxon>Eukaryota</taxon>
        <taxon>Fungi</taxon>
        <taxon>Dikarya</taxon>
        <taxon>Basidiomycota</taxon>
        <taxon>Agaricomycotina</taxon>
        <taxon>Agaricomycetes</taxon>
        <taxon>Agaricomycetidae</taxon>
        <taxon>Agaricales</taxon>
        <taxon>Marasmiineae</taxon>
        <taxon>Mycenaceae</taxon>
        <taxon>Mycena</taxon>
    </lineage>
</organism>
<protein>
    <recommendedName>
        <fullName evidence="2">DUF6699 domain-containing protein</fullName>
    </recommendedName>
</protein>
<dbReference type="Proteomes" id="UP001218218">
    <property type="component" value="Unassembled WGS sequence"/>
</dbReference>
<evidence type="ECO:0000256" key="1">
    <source>
        <dbReference type="SAM" id="MobiDB-lite"/>
    </source>
</evidence>
<comment type="caution">
    <text evidence="3">The sequence shown here is derived from an EMBL/GenBank/DDBJ whole genome shotgun (WGS) entry which is preliminary data.</text>
</comment>
<sequence>MSESRKIPPTPKLGSISLPDNDTKIFGGTRRRLSSLLGKASVKTSNVAAIPRSMTPAPVPVSRYDYAYPGRDRASSLTNKHASESIAQSASYRTYPVFQSISRHPSPSPVRGGSSKVRHYPADYMSQSTTWAPSAPAPPAPGKHEGPNTPKYMKAKIKEVALKDESIVLSWPLVSYAERRNLKYPLLYFDVAFDPREPINVKDNRAMHFLPLPPEDRELPVSTHCKVTEIIIDCPHVGSLIVERPEGLRCIDVFYAIYCKYQKKPRPHEMPADRAKYQPAFEQRCKDSPGISDVNLKKTGFLRVDLLKGKRIFDGLKRSNGRWVLVINI</sequence>
<dbReference type="Pfam" id="PF20415">
    <property type="entry name" value="DUF6699"/>
    <property type="match status" value="1"/>
</dbReference>
<feature type="region of interest" description="Disordered" evidence="1">
    <location>
        <begin position="128"/>
        <end position="147"/>
    </location>
</feature>
<dbReference type="EMBL" id="JARIHO010000020">
    <property type="protein sequence ID" value="KAJ7346740.1"/>
    <property type="molecule type" value="Genomic_DNA"/>
</dbReference>
<gene>
    <name evidence="3" type="ORF">DFH08DRAFT_961167</name>
</gene>
<name>A0AAD6ZZT5_9AGAR</name>
<evidence type="ECO:0000313" key="4">
    <source>
        <dbReference type="Proteomes" id="UP001218218"/>
    </source>
</evidence>
<dbReference type="InterPro" id="IPR046522">
    <property type="entry name" value="DUF6699"/>
</dbReference>
<keyword evidence="4" id="KW-1185">Reference proteome</keyword>
<reference evidence="3" key="1">
    <citation type="submission" date="2023-03" db="EMBL/GenBank/DDBJ databases">
        <title>Massive genome expansion in bonnet fungi (Mycena s.s.) driven by repeated elements and novel gene families across ecological guilds.</title>
        <authorList>
            <consortium name="Lawrence Berkeley National Laboratory"/>
            <person name="Harder C.B."/>
            <person name="Miyauchi S."/>
            <person name="Viragh M."/>
            <person name="Kuo A."/>
            <person name="Thoen E."/>
            <person name="Andreopoulos B."/>
            <person name="Lu D."/>
            <person name="Skrede I."/>
            <person name="Drula E."/>
            <person name="Henrissat B."/>
            <person name="Morin E."/>
            <person name="Kohler A."/>
            <person name="Barry K."/>
            <person name="LaButti K."/>
            <person name="Morin E."/>
            <person name="Salamov A."/>
            <person name="Lipzen A."/>
            <person name="Mereny Z."/>
            <person name="Hegedus B."/>
            <person name="Baldrian P."/>
            <person name="Stursova M."/>
            <person name="Weitz H."/>
            <person name="Taylor A."/>
            <person name="Grigoriev I.V."/>
            <person name="Nagy L.G."/>
            <person name="Martin F."/>
            <person name="Kauserud H."/>
        </authorList>
    </citation>
    <scope>NUCLEOTIDE SEQUENCE</scope>
    <source>
        <strain evidence="3">CBHHK002</strain>
    </source>
</reference>
<feature type="domain" description="DUF6699" evidence="2">
    <location>
        <begin position="187"/>
        <end position="319"/>
    </location>
</feature>
<proteinExistence type="predicted"/>
<dbReference type="AlphaFoldDB" id="A0AAD6ZZT5"/>
<evidence type="ECO:0000259" key="2">
    <source>
        <dbReference type="Pfam" id="PF20415"/>
    </source>
</evidence>